<name>A0A379MTS9_9BACT</name>
<dbReference type="InterPro" id="IPR010137">
    <property type="entry name" value="Lipid_A_LpxA"/>
</dbReference>
<dbReference type="PANTHER" id="PTHR43480">
    <property type="entry name" value="ACYL-[ACYL-CARRIER-PROTEIN]--UDP-N-ACETYLGLUCOSAMINE O-ACYLTRANSFERASE"/>
    <property type="match status" value="1"/>
</dbReference>
<protein>
    <submittedName>
        <fullName evidence="7">Acyl-[acyl-carrier-protein]--UDP-N-acetylglucosamine O-acyltransferase</fullName>
        <ecNumber evidence="7">2.3.1.129</ecNumber>
    </submittedName>
</protein>
<dbReference type="Proteomes" id="UP000255233">
    <property type="component" value="Unassembled WGS sequence"/>
</dbReference>
<evidence type="ECO:0000256" key="1">
    <source>
        <dbReference type="ARBA" id="ARBA00022516"/>
    </source>
</evidence>
<evidence type="ECO:0000256" key="5">
    <source>
        <dbReference type="ARBA" id="ARBA00023315"/>
    </source>
</evidence>
<evidence type="ECO:0000259" key="6">
    <source>
        <dbReference type="Pfam" id="PF13720"/>
    </source>
</evidence>
<dbReference type="Gene3D" id="1.20.1180.10">
    <property type="entry name" value="Udp N-acetylglucosamine O-acyltransferase, C-terminal domain"/>
    <property type="match status" value="1"/>
</dbReference>
<dbReference type="GO" id="GO:0009245">
    <property type="term" value="P:lipid A biosynthetic process"/>
    <property type="evidence" value="ECO:0007669"/>
    <property type="project" value="UniProtKB-KW"/>
</dbReference>
<keyword evidence="5 7" id="KW-0012">Acyltransferase</keyword>
<dbReference type="EMBL" id="UGVL01000001">
    <property type="protein sequence ID" value="SUE35124.1"/>
    <property type="molecule type" value="Genomic_DNA"/>
</dbReference>
<dbReference type="RefSeq" id="WP_027291128.1">
    <property type="nucleotide sequence ID" value="NZ_CANTWR010000013.1"/>
</dbReference>
<dbReference type="InterPro" id="IPR037157">
    <property type="entry name" value="Acetyltransf_C_sf"/>
</dbReference>
<proteinExistence type="predicted"/>
<sequence length="267" mass="28784">MIHPLAYVHPDAELGENVTVEPFAYIAGKVTVGDGCWIGPNAVVNDGAILGKECKIFSGAVIAGIPQDLKFRGEETTAVIGDRTMIRECATVNRGTAAKGTTVVGSDTLIMAYAHVGHDCVVGNHCILANNVSLAGEVELDDWAILGGHTAIHQFCRVGKHAMTSGGTMVGKDIPPFIKVAHNPASYVGVNSIGLRRRGFTGEQINEIMDICRIMFQNGYSYGKACRILEEQMPDSDARREMLTFFAGSKRGAIKPYQARTKDQDEE</sequence>
<dbReference type="NCBIfam" id="NF003657">
    <property type="entry name" value="PRK05289.1"/>
    <property type="match status" value="1"/>
</dbReference>
<dbReference type="OrthoDB" id="9807278at2"/>
<keyword evidence="1" id="KW-0444">Lipid biosynthesis</keyword>
<organism evidence="7 8">
    <name type="scientific">Rikenella microfusus</name>
    <dbReference type="NCBI Taxonomy" id="28139"/>
    <lineage>
        <taxon>Bacteria</taxon>
        <taxon>Pseudomonadati</taxon>
        <taxon>Bacteroidota</taxon>
        <taxon>Bacteroidia</taxon>
        <taxon>Bacteroidales</taxon>
        <taxon>Rikenellaceae</taxon>
        <taxon>Rikenella</taxon>
    </lineage>
</organism>
<gene>
    <name evidence="7" type="primary">lpxA</name>
    <name evidence="7" type="ORF">NCTC11190_02370</name>
</gene>
<dbReference type="SUPFAM" id="SSF51161">
    <property type="entry name" value="Trimeric LpxA-like enzymes"/>
    <property type="match status" value="1"/>
</dbReference>
<feature type="domain" description="UDP N-acetylglucosamine O-acyltransferase C-terminal" evidence="6">
    <location>
        <begin position="173"/>
        <end position="253"/>
    </location>
</feature>
<dbReference type="InterPro" id="IPR001451">
    <property type="entry name" value="Hexapep"/>
</dbReference>
<dbReference type="Gene3D" id="2.160.10.10">
    <property type="entry name" value="Hexapeptide repeat proteins"/>
    <property type="match status" value="1"/>
</dbReference>
<evidence type="ECO:0000256" key="3">
    <source>
        <dbReference type="ARBA" id="ARBA00022679"/>
    </source>
</evidence>
<dbReference type="InterPro" id="IPR011004">
    <property type="entry name" value="Trimer_LpxA-like_sf"/>
</dbReference>
<dbReference type="Pfam" id="PF13720">
    <property type="entry name" value="Acetyltransf_11"/>
    <property type="match status" value="1"/>
</dbReference>
<keyword evidence="3 7" id="KW-0808">Transferase</keyword>
<keyword evidence="4" id="KW-0443">Lipid metabolism</keyword>
<dbReference type="EC" id="2.3.1.129" evidence="7"/>
<keyword evidence="8" id="KW-1185">Reference proteome</keyword>
<dbReference type="GO" id="GO:0016020">
    <property type="term" value="C:membrane"/>
    <property type="evidence" value="ECO:0007669"/>
    <property type="project" value="GOC"/>
</dbReference>
<dbReference type="PIRSF" id="PIRSF000456">
    <property type="entry name" value="UDP-GlcNAc_acltr"/>
    <property type="match status" value="1"/>
</dbReference>
<keyword evidence="2" id="KW-0441">Lipid A biosynthesis</keyword>
<reference evidence="7 8" key="1">
    <citation type="submission" date="2018-06" db="EMBL/GenBank/DDBJ databases">
        <authorList>
            <consortium name="Pathogen Informatics"/>
            <person name="Doyle S."/>
        </authorList>
    </citation>
    <scope>NUCLEOTIDE SEQUENCE [LARGE SCALE GENOMIC DNA]</scope>
    <source>
        <strain evidence="7 8">NCTC11190</strain>
    </source>
</reference>
<evidence type="ECO:0000256" key="2">
    <source>
        <dbReference type="ARBA" id="ARBA00022556"/>
    </source>
</evidence>
<dbReference type="STRING" id="880526.GCA_000427365_01450"/>
<dbReference type="AlphaFoldDB" id="A0A379MTS9"/>
<evidence type="ECO:0000313" key="8">
    <source>
        <dbReference type="Proteomes" id="UP000255233"/>
    </source>
</evidence>
<dbReference type="PANTHER" id="PTHR43480:SF1">
    <property type="entry name" value="ACYL-[ACYL-CARRIER-PROTEIN]--UDP-N-ACETYLGLUCOSAMINE O-ACYLTRANSFERASE, MITOCHONDRIAL-RELATED"/>
    <property type="match status" value="1"/>
</dbReference>
<dbReference type="Pfam" id="PF00132">
    <property type="entry name" value="Hexapep"/>
    <property type="match status" value="2"/>
</dbReference>
<accession>A0A379MTS9</accession>
<evidence type="ECO:0000313" key="7">
    <source>
        <dbReference type="EMBL" id="SUE35124.1"/>
    </source>
</evidence>
<dbReference type="CDD" id="cd03351">
    <property type="entry name" value="LbH_UDP-GlcNAc_AT"/>
    <property type="match status" value="1"/>
</dbReference>
<evidence type="ECO:0000256" key="4">
    <source>
        <dbReference type="ARBA" id="ARBA00023098"/>
    </source>
</evidence>
<dbReference type="NCBIfam" id="TIGR01852">
    <property type="entry name" value="lipid_A_lpxA"/>
    <property type="match status" value="1"/>
</dbReference>
<dbReference type="InterPro" id="IPR029098">
    <property type="entry name" value="Acetyltransf_C"/>
</dbReference>
<dbReference type="GO" id="GO:0008780">
    <property type="term" value="F:acyl-[acyl-carrier-protein]-UDP-N-acetylglucosamine O-acyltransferase activity"/>
    <property type="evidence" value="ECO:0007669"/>
    <property type="project" value="UniProtKB-EC"/>
</dbReference>